<dbReference type="EMBL" id="JARMQG010000160">
    <property type="protein sequence ID" value="MED3563315.1"/>
    <property type="molecule type" value="Genomic_DNA"/>
</dbReference>
<evidence type="ECO:0000313" key="2">
    <source>
        <dbReference type="Proteomes" id="UP001330749"/>
    </source>
</evidence>
<dbReference type="RefSeq" id="WP_327968355.1">
    <property type="nucleotide sequence ID" value="NZ_JARMQG010000160.1"/>
</dbReference>
<dbReference type="Pfam" id="PF07997">
    <property type="entry name" value="DUF1694"/>
    <property type="match status" value="1"/>
</dbReference>
<dbReference type="InterPro" id="IPR029064">
    <property type="entry name" value="Ribosomal_eL30-like_sf"/>
</dbReference>
<dbReference type="InterPro" id="IPR012543">
    <property type="entry name" value="DUF1694"/>
</dbReference>
<accession>A0ABU6NF09</accession>
<dbReference type="Proteomes" id="UP001330749">
    <property type="component" value="Unassembled WGS sequence"/>
</dbReference>
<protein>
    <submittedName>
        <fullName evidence="1">YueI family protein</fullName>
    </submittedName>
</protein>
<dbReference type="SUPFAM" id="SSF160515">
    <property type="entry name" value="YueI-like"/>
    <property type="match status" value="1"/>
</dbReference>
<evidence type="ECO:0000313" key="1">
    <source>
        <dbReference type="EMBL" id="MED3563315.1"/>
    </source>
</evidence>
<dbReference type="PIRSF" id="PIRSF034303">
    <property type="entry name" value="DUF1694"/>
    <property type="match status" value="1"/>
</dbReference>
<keyword evidence="2" id="KW-1185">Reference proteome</keyword>
<sequence length="144" mass="16595">MKKPTVDEVLQQGIYGPLETKPEERRKFLGTLRERIIIALKKGQVGEDKIYPQVEQEMKKSPQAHLFLNGTMNYGQLSKYVKLAAKYKIEHTIVTNKDHDTEIGLVLALGHAIDKEEIYITKNAPIQFDVKKKKSLFAKLFKRK</sequence>
<gene>
    <name evidence="1" type="ORF">P4447_12805</name>
</gene>
<proteinExistence type="predicted"/>
<organism evidence="1 2">
    <name type="scientific">Bacillus xiapuensis</name>
    <dbReference type="NCBI Taxonomy" id="2014075"/>
    <lineage>
        <taxon>Bacteria</taxon>
        <taxon>Bacillati</taxon>
        <taxon>Bacillota</taxon>
        <taxon>Bacilli</taxon>
        <taxon>Bacillales</taxon>
        <taxon>Bacillaceae</taxon>
        <taxon>Bacillus</taxon>
    </lineage>
</organism>
<reference evidence="1 2" key="1">
    <citation type="submission" date="2023-03" db="EMBL/GenBank/DDBJ databases">
        <title>Bacillus Genome Sequencing.</title>
        <authorList>
            <person name="Dunlap C."/>
        </authorList>
    </citation>
    <scope>NUCLEOTIDE SEQUENCE [LARGE SCALE GENOMIC DNA]</scope>
    <source>
        <strain evidence="1 2">B-14544</strain>
    </source>
</reference>
<dbReference type="Gene3D" id="3.30.1330.30">
    <property type="match status" value="1"/>
</dbReference>
<comment type="caution">
    <text evidence="1">The sequence shown here is derived from an EMBL/GenBank/DDBJ whole genome shotgun (WGS) entry which is preliminary data.</text>
</comment>
<name>A0ABU6NF09_9BACI</name>